<evidence type="ECO:0000313" key="1">
    <source>
        <dbReference type="EMBL" id="KAF5361934.1"/>
    </source>
</evidence>
<name>A0A8H5GBM2_9AGAR</name>
<gene>
    <name evidence="1" type="ORF">D9756_002019</name>
</gene>
<evidence type="ECO:0000313" key="2">
    <source>
        <dbReference type="Proteomes" id="UP000559027"/>
    </source>
</evidence>
<dbReference type="Proteomes" id="UP000559027">
    <property type="component" value="Unassembled WGS sequence"/>
</dbReference>
<keyword evidence="2" id="KW-1185">Reference proteome</keyword>
<proteinExistence type="predicted"/>
<sequence length="103" mass="11375">MSSRASCVSTGCYSEVAIASVPHYGTQERSPNDTILYTSSIGPEAHPPLIPFANFTHLSLERIARVNIAITSGSPRLTLLVLWSPPALLRNNWYSCLLRRAKY</sequence>
<dbReference type="EMBL" id="JAACJO010000002">
    <property type="protein sequence ID" value="KAF5361934.1"/>
    <property type="molecule type" value="Genomic_DNA"/>
</dbReference>
<protein>
    <submittedName>
        <fullName evidence="1">Uncharacterized protein</fullName>
    </submittedName>
</protein>
<dbReference type="AlphaFoldDB" id="A0A8H5GBM2"/>
<comment type="caution">
    <text evidence="1">The sequence shown here is derived from an EMBL/GenBank/DDBJ whole genome shotgun (WGS) entry which is preliminary data.</text>
</comment>
<accession>A0A8H5GBM2</accession>
<reference evidence="1 2" key="1">
    <citation type="journal article" date="2020" name="ISME J.">
        <title>Uncovering the hidden diversity of litter-decomposition mechanisms in mushroom-forming fungi.</title>
        <authorList>
            <person name="Floudas D."/>
            <person name="Bentzer J."/>
            <person name="Ahren D."/>
            <person name="Johansson T."/>
            <person name="Persson P."/>
            <person name="Tunlid A."/>
        </authorList>
    </citation>
    <scope>NUCLEOTIDE SEQUENCE [LARGE SCALE GENOMIC DNA]</scope>
    <source>
        <strain evidence="1 2">CBS 146.42</strain>
    </source>
</reference>
<organism evidence="1 2">
    <name type="scientific">Leucocoprinus leucothites</name>
    <dbReference type="NCBI Taxonomy" id="201217"/>
    <lineage>
        <taxon>Eukaryota</taxon>
        <taxon>Fungi</taxon>
        <taxon>Dikarya</taxon>
        <taxon>Basidiomycota</taxon>
        <taxon>Agaricomycotina</taxon>
        <taxon>Agaricomycetes</taxon>
        <taxon>Agaricomycetidae</taxon>
        <taxon>Agaricales</taxon>
        <taxon>Agaricineae</taxon>
        <taxon>Agaricaceae</taxon>
        <taxon>Leucocoprinus</taxon>
    </lineage>
</organism>